<dbReference type="SUPFAM" id="SSF57667">
    <property type="entry name" value="beta-beta-alpha zinc fingers"/>
    <property type="match status" value="1"/>
</dbReference>
<evidence type="ECO:0000256" key="8">
    <source>
        <dbReference type="ARBA" id="ARBA00022842"/>
    </source>
</evidence>
<dbReference type="Proteomes" id="UP000242457">
    <property type="component" value="Unassembled WGS sequence"/>
</dbReference>
<dbReference type="SUPFAM" id="SSF81631">
    <property type="entry name" value="PAP/OAS1 substrate-binding domain"/>
    <property type="match status" value="1"/>
</dbReference>
<dbReference type="Pfam" id="PF03828">
    <property type="entry name" value="PAP_assoc"/>
    <property type="match status" value="1"/>
</dbReference>
<evidence type="ECO:0000256" key="2">
    <source>
        <dbReference type="ARBA" id="ARBA00001946"/>
    </source>
</evidence>
<dbReference type="Pfam" id="PF12171">
    <property type="entry name" value="zf-C2H2_jaz"/>
    <property type="match status" value="1"/>
</dbReference>
<keyword evidence="12" id="KW-1185">Reference proteome</keyword>
<keyword evidence="8" id="KW-0460">Magnesium</keyword>
<keyword evidence="4" id="KW-0808">Transferase</keyword>
<dbReference type="SUPFAM" id="SSF81301">
    <property type="entry name" value="Nucleotidyltransferase"/>
    <property type="match status" value="1"/>
</dbReference>
<evidence type="ECO:0000256" key="4">
    <source>
        <dbReference type="ARBA" id="ARBA00022679"/>
    </source>
</evidence>
<dbReference type="GO" id="GO:1990817">
    <property type="term" value="F:poly(A) RNA polymerase activity"/>
    <property type="evidence" value="ECO:0007669"/>
    <property type="project" value="TreeGrafter"/>
</dbReference>
<dbReference type="GO" id="GO:0003676">
    <property type="term" value="F:nucleic acid binding"/>
    <property type="evidence" value="ECO:0007669"/>
    <property type="project" value="InterPro"/>
</dbReference>
<dbReference type="Pfam" id="PF22600">
    <property type="entry name" value="MTPAP-like_central"/>
    <property type="match status" value="1"/>
</dbReference>
<dbReference type="PROSITE" id="PS00028">
    <property type="entry name" value="ZINC_FINGER_C2H2_1"/>
    <property type="match status" value="1"/>
</dbReference>
<dbReference type="EMBL" id="KZ288453">
    <property type="protein sequence ID" value="PBC25538.1"/>
    <property type="molecule type" value="Genomic_DNA"/>
</dbReference>
<dbReference type="PANTHER" id="PTHR12271:SF127">
    <property type="entry name" value="SPECKLE TARGETED PIP5K1A-REGULATED POLY(A) POLYMERASE"/>
    <property type="match status" value="1"/>
</dbReference>
<comment type="subcellular location">
    <subcellularLocation>
        <location evidence="3">Nucleus</location>
    </subcellularLocation>
</comment>
<evidence type="ECO:0000259" key="10">
    <source>
        <dbReference type="PROSITE" id="PS50171"/>
    </source>
</evidence>
<dbReference type="Gene3D" id="1.10.1410.10">
    <property type="match status" value="1"/>
</dbReference>
<dbReference type="InterPro" id="IPR043519">
    <property type="entry name" value="NT_sf"/>
</dbReference>
<dbReference type="CDD" id="cd05402">
    <property type="entry name" value="NT_PAP_TUTase"/>
    <property type="match status" value="1"/>
</dbReference>
<dbReference type="GO" id="GO:0005634">
    <property type="term" value="C:nucleus"/>
    <property type="evidence" value="ECO:0007669"/>
    <property type="project" value="UniProtKB-SubCell"/>
</dbReference>
<dbReference type="InterPro" id="IPR013087">
    <property type="entry name" value="Znf_C2H2_type"/>
</dbReference>
<sequence>MSKYCDTCSLYFQDEHTLQSHLAGKRHLKGLQQSKVMERSIVVSPLPKFIPARKLINFFQQYGAIKWYQFRQNYLTVEFYDRTSTEILLNKPIWINNVKLNIQKRKPHINLKRSKSEKKNNIMENRGSISYDNIKYIFDEGTTFDNQLMMFLNAIQLNDIEIETKYESVCTQLDEIFKVIFPKCKTYRFGSSQTGLGFKECDLDIYMDIGEPINESKNTSTDSWTMNKIFKSVKKIMYRMNDVFSNIIGIPKAKTPIIKFYYNRTNVSCDISFKNILGIYKSYLIKYCLSLDNRLKPLMMIIKYWARHFKISNGQKISNYALVLLIIFYLQQPSVNIIPPLMVLQNTCQPQIINGWQANFDENTVLPPITNKNSVPQLLHGFFFFYATFEYKSQVICPIDGMIHTESEFKEIENLPLCMNRYKTYIKEDDNLKFIVNKPMCVQDPIELSHNVTANTKFSTLNSLIKYCAIGAEICAMTSKNDYRNLIKTLFTTVIKKRSNLKFNITISANQFQCETNNIETCIDIEKKKFSRKDWYSNVFNIVKDTFEKVFKLQLEIFPVETGTKQQKIDILSDIHIEELQNIIFHCTGSHCVWRNRRINNIILDPSLSCLQKEAFISEQVIENYDKEKGTNRISLDFICMFKKKNPLKIILTLNNKNCDDHIFQEFACFARDKLVEIIKQTLIHIQQFNKC</sequence>
<dbReference type="GO" id="GO:0008270">
    <property type="term" value="F:zinc ion binding"/>
    <property type="evidence" value="ECO:0007669"/>
    <property type="project" value="UniProtKB-KW"/>
</dbReference>
<accession>A0A2A3E1G0</accession>
<evidence type="ECO:0000256" key="7">
    <source>
        <dbReference type="ARBA" id="ARBA00022833"/>
    </source>
</evidence>
<comment type="cofactor">
    <cofactor evidence="1">
        <name>Mn(2+)</name>
        <dbReference type="ChEBI" id="CHEBI:29035"/>
    </cofactor>
</comment>
<keyword evidence="7" id="KW-0862">Zinc</keyword>
<keyword evidence="5" id="KW-0479">Metal-binding</keyword>
<evidence type="ECO:0000256" key="3">
    <source>
        <dbReference type="ARBA" id="ARBA00004123"/>
    </source>
</evidence>
<dbReference type="InterPro" id="IPR002058">
    <property type="entry name" value="PAP_assoc"/>
</dbReference>
<dbReference type="STRING" id="94128.A0A2A3E1G0"/>
<evidence type="ECO:0000256" key="6">
    <source>
        <dbReference type="ARBA" id="ARBA00022771"/>
    </source>
</evidence>
<dbReference type="InterPro" id="IPR022755">
    <property type="entry name" value="Znf_C2H2_jaz"/>
</dbReference>
<organism evidence="11 12">
    <name type="scientific">Apis cerana cerana</name>
    <name type="common">Oriental honeybee</name>
    <dbReference type="NCBI Taxonomy" id="94128"/>
    <lineage>
        <taxon>Eukaryota</taxon>
        <taxon>Metazoa</taxon>
        <taxon>Ecdysozoa</taxon>
        <taxon>Arthropoda</taxon>
        <taxon>Hexapoda</taxon>
        <taxon>Insecta</taxon>
        <taxon>Pterygota</taxon>
        <taxon>Neoptera</taxon>
        <taxon>Endopterygota</taxon>
        <taxon>Hymenoptera</taxon>
        <taxon>Apocrita</taxon>
        <taxon>Aculeata</taxon>
        <taxon>Apoidea</taxon>
        <taxon>Anthophila</taxon>
        <taxon>Apidae</taxon>
        <taxon>Apis</taxon>
    </lineage>
</organism>
<gene>
    <name evidence="11" type="ORF">APICC_01712</name>
</gene>
<evidence type="ECO:0000313" key="11">
    <source>
        <dbReference type="EMBL" id="PBC25538.1"/>
    </source>
</evidence>
<dbReference type="InterPro" id="IPR054708">
    <property type="entry name" value="MTPAP-like_central"/>
</dbReference>
<dbReference type="InterPro" id="IPR035979">
    <property type="entry name" value="RBD_domain_sf"/>
</dbReference>
<dbReference type="InterPro" id="IPR036236">
    <property type="entry name" value="Znf_C2H2_sf"/>
</dbReference>
<dbReference type="OrthoDB" id="407432at2759"/>
<dbReference type="SUPFAM" id="SSF54928">
    <property type="entry name" value="RNA-binding domain, RBD"/>
    <property type="match status" value="1"/>
</dbReference>
<comment type="cofactor">
    <cofactor evidence="2">
        <name>Mg(2+)</name>
        <dbReference type="ChEBI" id="CHEBI:18420"/>
    </cofactor>
</comment>
<evidence type="ECO:0000256" key="9">
    <source>
        <dbReference type="ARBA" id="ARBA00023242"/>
    </source>
</evidence>
<dbReference type="AlphaFoldDB" id="A0A2A3E1G0"/>
<name>A0A2A3E1G0_APICC</name>
<dbReference type="GO" id="GO:0031123">
    <property type="term" value="P:RNA 3'-end processing"/>
    <property type="evidence" value="ECO:0007669"/>
    <property type="project" value="TreeGrafter"/>
</dbReference>
<reference evidence="11 12" key="1">
    <citation type="submission" date="2014-07" db="EMBL/GenBank/DDBJ databases">
        <title>Genomic and transcriptomic analysis on Apis cerana provide comprehensive insights into honey bee biology.</title>
        <authorList>
            <person name="Diao Q."/>
            <person name="Sun L."/>
            <person name="Zheng H."/>
            <person name="Zheng H."/>
            <person name="Xu S."/>
            <person name="Wang S."/>
            <person name="Zeng Z."/>
            <person name="Hu F."/>
            <person name="Su S."/>
            <person name="Wu J."/>
        </authorList>
    </citation>
    <scope>NUCLEOTIDE SEQUENCE [LARGE SCALE GENOMIC DNA]</scope>
    <source>
        <tissue evidence="11">Pupae without intestine</tissue>
    </source>
</reference>
<dbReference type="Gene3D" id="3.30.160.60">
    <property type="entry name" value="Classic Zinc Finger"/>
    <property type="match status" value="1"/>
</dbReference>
<dbReference type="PROSITE" id="PS50171">
    <property type="entry name" value="ZF_MATRIN"/>
    <property type="match status" value="1"/>
</dbReference>
<evidence type="ECO:0000256" key="5">
    <source>
        <dbReference type="ARBA" id="ARBA00022723"/>
    </source>
</evidence>
<dbReference type="InterPro" id="IPR000690">
    <property type="entry name" value="Matrin/U1-C_Znf_C2H2"/>
</dbReference>
<keyword evidence="9" id="KW-0539">Nucleus</keyword>
<evidence type="ECO:0000256" key="1">
    <source>
        <dbReference type="ARBA" id="ARBA00001936"/>
    </source>
</evidence>
<protein>
    <submittedName>
        <fullName evidence="11">Poly(A) RNA polymerase</fullName>
    </submittedName>
</protein>
<feature type="domain" description="Matrin-type" evidence="10">
    <location>
        <begin position="3"/>
        <end position="33"/>
    </location>
</feature>
<evidence type="ECO:0000313" key="12">
    <source>
        <dbReference type="Proteomes" id="UP000242457"/>
    </source>
</evidence>
<dbReference type="Gene3D" id="3.30.460.10">
    <property type="entry name" value="Beta Polymerase, domain 2"/>
    <property type="match status" value="1"/>
</dbReference>
<keyword evidence="6" id="KW-0863">Zinc-finger</keyword>
<dbReference type="PANTHER" id="PTHR12271">
    <property type="entry name" value="POLY A POLYMERASE CID PAP -RELATED"/>
    <property type="match status" value="1"/>
</dbReference>
<proteinExistence type="predicted"/>